<reference evidence="3" key="1">
    <citation type="submission" date="2025-08" db="UniProtKB">
        <authorList>
            <consortium name="RefSeq"/>
        </authorList>
    </citation>
    <scope>IDENTIFICATION</scope>
</reference>
<accession>A0ABM1EYN0</accession>
<evidence type="ECO:0000313" key="3">
    <source>
        <dbReference type="RefSeq" id="XP_014677301.1"/>
    </source>
</evidence>
<protein>
    <submittedName>
        <fullName evidence="3">Keratin, type II cytoskeletal 1-like</fullName>
    </submittedName>
</protein>
<keyword evidence="2" id="KW-1185">Reference proteome</keyword>
<evidence type="ECO:0000313" key="2">
    <source>
        <dbReference type="Proteomes" id="UP000695022"/>
    </source>
</evidence>
<feature type="signal peptide" evidence="1">
    <location>
        <begin position="1"/>
        <end position="16"/>
    </location>
</feature>
<keyword evidence="1" id="KW-0732">Signal</keyword>
<organism evidence="2 3">
    <name type="scientific">Priapulus caudatus</name>
    <name type="common">Priapulid worm</name>
    <dbReference type="NCBI Taxonomy" id="37621"/>
    <lineage>
        <taxon>Eukaryota</taxon>
        <taxon>Metazoa</taxon>
        <taxon>Ecdysozoa</taxon>
        <taxon>Scalidophora</taxon>
        <taxon>Priapulida</taxon>
        <taxon>Priapulimorpha</taxon>
        <taxon>Priapulimorphida</taxon>
        <taxon>Priapulidae</taxon>
        <taxon>Priapulus</taxon>
    </lineage>
</organism>
<dbReference type="RefSeq" id="XP_014677301.1">
    <property type="nucleotide sequence ID" value="XM_014821815.1"/>
</dbReference>
<proteinExistence type="predicted"/>
<dbReference type="GeneID" id="106817161"/>
<dbReference type="Proteomes" id="UP000695022">
    <property type="component" value="Unplaced"/>
</dbReference>
<name>A0ABM1EYN0_PRICU</name>
<sequence length="297" mass="30126">MKTAFVLLALLGAAVAIDFPGDVGIRQGGNFAYQYGSGDDGNVGYVVELPDGRRFVVGGDGSGSGQTRVIRVVDASGAGTGFTSGGSFTGGSLSGGSVSGGRFSNAGSVSAVGSGSSRRFVSGGSGRRFQVGGLVSGGSGRRFQGSVGGLVSGGSGRRFQGSVGGLVGGGGTRTVVTRFQQPSVVAVRATGVGNFGSGATEQPAFFTTTRYGPITSGGIRGSGDREATLSFSRTGSATGNLVSKDTADASESAAKNRGYVYRYREGHEYTQPRTLYNYDIEEPIWGFGDVDIQYNGE</sequence>
<gene>
    <name evidence="3" type="primary">LOC106817161</name>
</gene>
<feature type="chain" id="PRO_5046096498" evidence="1">
    <location>
        <begin position="17"/>
        <end position="297"/>
    </location>
</feature>
<evidence type="ECO:0000256" key="1">
    <source>
        <dbReference type="SAM" id="SignalP"/>
    </source>
</evidence>